<accession>A0A0F9CLA7</accession>
<reference evidence="1" key="1">
    <citation type="journal article" date="2015" name="Nature">
        <title>Complex archaea that bridge the gap between prokaryotes and eukaryotes.</title>
        <authorList>
            <person name="Spang A."/>
            <person name="Saw J.H."/>
            <person name="Jorgensen S.L."/>
            <person name="Zaremba-Niedzwiedzka K."/>
            <person name="Martijn J."/>
            <person name="Lind A.E."/>
            <person name="van Eijk R."/>
            <person name="Schleper C."/>
            <person name="Guy L."/>
            <person name="Ettema T.J."/>
        </authorList>
    </citation>
    <scope>NUCLEOTIDE SEQUENCE</scope>
</reference>
<evidence type="ECO:0000313" key="1">
    <source>
        <dbReference type="EMBL" id="KKL27197.1"/>
    </source>
</evidence>
<sequence length="140" mass="15496">MIEVTERPKVPEVPVDELNRTIDCFAKQTYDVPPELTVIGSGDFAELAAIAGQLEIEASAENFGCFRMLSQKDGDKRVVWCRRVIAEIRAAKQMFLDLISKGMIPYKVGVDGQASVEEMKEFDPTAEEVIFMPIRAIAGG</sequence>
<proteinExistence type="predicted"/>
<name>A0A0F9CLA7_9ZZZZ</name>
<organism evidence="1">
    <name type="scientific">marine sediment metagenome</name>
    <dbReference type="NCBI Taxonomy" id="412755"/>
    <lineage>
        <taxon>unclassified sequences</taxon>
        <taxon>metagenomes</taxon>
        <taxon>ecological metagenomes</taxon>
    </lineage>
</organism>
<dbReference type="EMBL" id="LAZR01035554">
    <property type="protein sequence ID" value="KKL27197.1"/>
    <property type="molecule type" value="Genomic_DNA"/>
</dbReference>
<dbReference type="AlphaFoldDB" id="A0A0F9CLA7"/>
<protein>
    <submittedName>
        <fullName evidence="1">Uncharacterized protein</fullName>
    </submittedName>
</protein>
<comment type="caution">
    <text evidence="1">The sequence shown here is derived from an EMBL/GenBank/DDBJ whole genome shotgun (WGS) entry which is preliminary data.</text>
</comment>
<gene>
    <name evidence="1" type="ORF">LCGC14_2387580</name>
</gene>